<evidence type="ECO:0000256" key="1">
    <source>
        <dbReference type="ARBA" id="ARBA00004496"/>
    </source>
</evidence>
<dbReference type="PROSITE" id="PS50851">
    <property type="entry name" value="CHEW"/>
    <property type="match status" value="1"/>
</dbReference>
<dbReference type="InterPro" id="IPR002545">
    <property type="entry name" value="CheW-lke_dom"/>
</dbReference>
<evidence type="ECO:0000256" key="3">
    <source>
        <dbReference type="ARBA" id="ARBA00022490"/>
    </source>
</evidence>
<dbReference type="GO" id="GO:0006935">
    <property type="term" value="P:chemotaxis"/>
    <property type="evidence" value="ECO:0007669"/>
    <property type="project" value="InterPro"/>
</dbReference>
<dbReference type="Proteomes" id="UP001156215">
    <property type="component" value="Chromosome"/>
</dbReference>
<dbReference type="Gene3D" id="2.30.30.40">
    <property type="entry name" value="SH3 Domains"/>
    <property type="match status" value="1"/>
</dbReference>
<dbReference type="SUPFAM" id="SSF50341">
    <property type="entry name" value="CheW-like"/>
    <property type="match status" value="1"/>
</dbReference>
<evidence type="ECO:0000256" key="2">
    <source>
        <dbReference type="ARBA" id="ARBA00021483"/>
    </source>
</evidence>
<dbReference type="RefSeq" id="WP_269308509.1">
    <property type="nucleotide sequence ID" value="NZ_CP098242.1"/>
</dbReference>
<dbReference type="Pfam" id="PF01584">
    <property type="entry name" value="CheW"/>
    <property type="match status" value="1"/>
</dbReference>
<feature type="domain" description="CheW-like" evidence="4">
    <location>
        <begin position="14"/>
        <end position="154"/>
    </location>
</feature>
<dbReference type="GO" id="GO:0007165">
    <property type="term" value="P:signal transduction"/>
    <property type="evidence" value="ECO:0007669"/>
    <property type="project" value="InterPro"/>
</dbReference>
<dbReference type="InterPro" id="IPR036061">
    <property type="entry name" value="CheW-like_dom_sf"/>
</dbReference>
<keyword evidence="3" id="KW-0963">Cytoplasm</keyword>
<comment type="subcellular location">
    <subcellularLocation>
        <location evidence="1">Cytoplasm</location>
    </subcellularLocation>
</comment>
<gene>
    <name evidence="5" type="ORF">NB640_09710</name>
</gene>
<dbReference type="KEGG" id="ovb:NB640_09710"/>
<dbReference type="EMBL" id="CP098242">
    <property type="protein sequence ID" value="WAW09509.1"/>
    <property type="molecule type" value="Genomic_DNA"/>
</dbReference>
<dbReference type="AlphaFoldDB" id="A0A9E9P250"/>
<accession>A0A9E9P250</accession>
<reference evidence="5" key="1">
    <citation type="journal article" date="2022" name="Front. Microbiol.">
        <title>New perspectives on an old grouping: The genomic and phenotypic variability of Oxalobacter formigenes and the implications for calcium oxalate stone prevention.</title>
        <authorList>
            <person name="Chmiel J.A."/>
            <person name="Carr C."/>
            <person name="Stuivenberg G.A."/>
            <person name="Venema R."/>
            <person name="Chanyi R.M."/>
            <person name="Al K.F."/>
            <person name="Giguere D."/>
            <person name="Say H."/>
            <person name="Akouris P.P."/>
            <person name="Dominguez Romero S.A."/>
            <person name="Kwong A."/>
            <person name="Tai V."/>
            <person name="Koval S.F."/>
            <person name="Razvi H."/>
            <person name="Bjazevic J."/>
            <person name="Burton J.P."/>
        </authorList>
    </citation>
    <scope>NUCLEOTIDE SEQUENCE</scope>
    <source>
        <strain evidence="5">WoOx3</strain>
    </source>
</reference>
<dbReference type="GO" id="GO:0005829">
    <property type="term" value="C:cytosol"/>
    <property type="evidence" value="ECO:0007669"/>
    <property type="project" value="TreeGrafter"/>
</dbReference>
<keyword evidence="6" id="KW-1185">Reference proteome</keyword>
<name>A0A9E9P250_9BURK</name>
<dbReference type="InterPro" id="IPR039315">
    <property type="entry name" value="CheW"/>
</dbReference>
<dbReference type="CDD" id="cd00732">
    <property type="entry name" value="CheW"/>
    <property type="match status" value="1"/>
</dbReference>
<evidence type="ECO:0000313" key="6">
    <source>
        <dbReference type="Proteomes" id="UP001156215"/>
    </source>
</evidence>
<dbReference type="PANTHER" id="PTHR22617:SF45">
    <property type="entry name" value="CHEMOTAXIS PROTEIN CHEW"/>
    <property type="match status" value="1"/>
</dbReference>
<evidence type="ECO:0000313" key="5">
    <source>
        <dbReference type="EMBL" id="WAW09509.1"/>
    </source>
</evidence>
<organism evidence="5 6">
    <name type="scientific">Oxalobacter vibrioformis</name>
    <dbReference type="NCBI Taxonomy" id="933080"/>
    <lineage>
        <taxon>Bacteria</taxon>
        <taxon>Pseudomonadati</taxon>
        <taxon>Pseudomonadota</taxon>
        <taxon>Betaproteobacteria</taxon>
        <taxon>Burkholderiales</taxon>
        <taxon>Oxalobacteraceae</taxon>
        <taxon>Oxalobacter</taxon>
    </lineage>
</organism>
<evidence type="ECO:0000259" key="4">
    <source>
        <dbReference type="PROSITE" id="PS50851"/>
    </source>
</evidence>
<dbReference type="SMART" id="SM00260">
    <property type="entry name" value="CheW"/>
    <property type="match status" value="1"/>
</dbReference>
<dbReference type="PANTHER" id="PTHR22617">
    <property type="entry name" value="CHEMOTAXIS SENSOR HISTIDINE KINASE-RELATED"/>
    <property type="match status" value="1"/>
</dbReference>
<dbReference type="Gene3D" id="2.40.50.180">
    <property type="entry name" value="CheA-289, Domain 4"/>
    <property type="match status" value="1"/>
</dbReference>
<protein>
    <recommendedName>
        <fullName evidence="2">Chemotaxis protein CheW</fullName>
    </recommendedName>
</protein>
<sequence>MKAQQEIQASGDSSKEVLAFRLGVEEYGIDILTVQELRSYEVATEVANAPTYLKGLFNLRGIIVPIIDMRIKFGLGEPVYDDSTVVMILNIGRQVVGLVVDAVSDVLRLSPEQIKPAPTAGTIINPQYLMGLGTLENRLIVLLNIAGLMSFVCDLDITPAQ</sequence>
<proteinExistence type="predicted"/>